<dbReference type="SUPFAM" id="SSF53335">
    <property type="entry name" value="S-adenosyl-L-methionine-dependent methyltransferases"/>
    <property type="match status" value="1"/>
</dbReference>
<name>A0ABW8A4H1_9ACTN</name>
<proteinExistence type="predicted"/>
<evidence type="ECO:0000313" key="2">
    <source>
        <dbReference type="EMBL" id="MFI7441402.1"/>
    </source>
</evidence>
<keyword evidence="3" id="KW-1185">Reference proteome</keyword>
<dbReference type="GO" id="GO:0008168">
    <property type="term" value="F:methyltransferase activity"/>
    <property type="evidence" value="ECO:0007669"/>
    <property type="project" value="UniProtKB-KW"/>
</dbReference>
<organism evidence="2 3">
    <name type="scientific">Nonomuraea indica</name>
    <dbReference type="NCBI Taxonomy" id="1581193"/>
    <lineage>
        <taxon>Bacteria</taxon>
        <taxon>Bacillati</taxon>
        <taxon>Actinomycetota</taxon>
        <taxon>Actinomycetes</taxon>
        <taxon>Streptosporangiales</taxon>
        <taxon>Streptosporangiaceae</taxon>
        <taxon>Nonomuraea</taxon>
    </lineage>
</organism>
<accession>A0ABW8A4H1</accession>
<dbReference type="RefSeq" id="WP_397021263.1">
    <property type="nucleotide sequence ID" value="NZ_JBITMB010000003.1"/>
</dbReference>
<evidence type="ECO:0000259" key="1">
    <source>
        <dbReference type="Pfam" id="PF08241"/>
    </source>
</evidence>
<dbReference type="GO" id="GO:0032259">
    <property type="term" value="P:methylation"/>
    <property type="evidence" value="ECO:0007669"/>
    <property type="project" value="UniProtKB-KW"/>
</dbReference>
<dbReference type="InterPro" id="IPR029063">
    <property type="entry name" value="SAM-dependent_MTases_sf"/>
</dbReference>
<sequence>MSRRADLARSIRLFRAFRSEQSDGHGYYTTLAADTAALLRQYTDLADRLVLDVGGGPGYFATEFRRHGARCLCVDVDAGELAGQGAPGGGLLGSALDLPLRDSAVDVCFSSNVLEHVPDPWRMAAEMVRVTRPGGLVFLAYTNWLSPWGGHETSPWHYLGGHRAAQKYQEKYGKPPKNHYGRSLYPVSVADGLRWARGERQVEVVDAFPRYLPWWYRPMLKVPIVREFATWNLVLVLRKRTPPSPPPPTSHGPSNPPR</sequence>
<protein>
    <submittedName>
        <fullName evidence="2">Methyltransferase domain-containing protein</fullName>
    </submittedName>
</protein>
<gene>
    <name evidence="2" type="ORF">ACIBP5_15705</name>
</gene>
<evidence type="ECO:0000313" key="3">
    <source>
        <dbReference type="Proteomes" id="UP001612928"/>
    </source>
</evidence>
<reference evidence="2 3" key="1">
    <citation type="submission" date="2024-10" db="EMBL/GenBank/DDBJ databases">
        <title>The Natural Products Discovery Center: Release of the First 8490 Sequenced Strains for Exploring Actinobacteria Biosynthetic Diversity.</title>
        <authorList>
            <person name="Kalkreuter E."/>
            <person name="Kautsar S.A."/>
            <person name="Yang D."/>
            <person name="Bader C.D."/>
            <person name="Teijaro C.N."/>
            <person name="Fluegel L."/>
            <person name="Davis C.M."/>
            <person name="Simpson J.R."/>
            <person name="Lauterbach L."/>
            <person name="Steele A.D."/>
            <person name="Gui C."/>
            <person name="Meng S."/>
            <person name="Li G."/>
            <person name="Viehrig K."/>
            <person name="Ye F."/>
            <person name="Su P."/>
            <person name="Kiefer A.F."/>
            <person name="Nichols A."/>
            <person name="Cepeda A.J."/>
            <person name="Yan W."/>
            <person name="Fan B."/>
            <person name="Jiang Y."/>
            <person name="Adhikari A."/>
            <person name="Zheng C.-J."/>
            <person name="Schuster L."/>
            <person name="Cowan T.M."/>
            <person name="Smanski M.J."/>
            <person name="Chevrette M.G."/>
            <person name="De Carvalho L.P.S."/>
            <person name="Shen B."/>
        </authorList>
    </citation>
    <scope>NUCLEOTIDE SEQUENCE [LARGE SCALE GENOMIC DNA]</scope>
    <source>
        <strain evidence="2 3">NPDC049503</strain>
    </source>
</reference>
<dbReference type="Gene3D" id="3.40.50.150">
    <property type="entry name" value="Vaccinia Virus protein VP39"/>
    <property type="match status" value="1"/>
</dbReference>
<comment type="caution">
    <text evidence="2">The sequence shown here is derived from an EMBL/GenBank/DDBJ whole genome shotgun (WGS) entry which is preliminary data.</text>
</comment>
<dbReference type="EMBL" id="JBITMB010000003">
    <property type="protein sequence ID" value="MFI7441402.1"/>
    <property type="molecule type" value="Genomic_DNA"/>
</dbReference>
<dbReference type="Proteomes" id="UP001612928">
    <property type="component" value="Unassembled WGS sequence"/>
</dbReference>
<feature type="domain" description="Methyltransferase type 11" evidence="1">
    <location>
        <begin position="51"/>
        <end position="138"/>
    </location>
</feature>
<dbReference type="InterPro" id="IPR013216">
    <property type="entry name" value="Methyltransf_11"/>
</dbReference>
<keyword evidence="2" id="KW-0489">Methyltransferase</keyword>
<dbReference type="PANTHER" id="PTHR43591">
    <property type="entry name" value="METHYLTRANSFERASE"/>
    <property type="match status" value="1"/>
</dbReference>
<keyword evidence="2" id="KW-0808">Transferase</keyword>
<dbReference type="Pfam" id="PF08241">
    <property type="entry name" value="Methyltransf_11"/>
    <property type="match status" value="1"/>
</dbReference>
<dbReference type="CDD" id="cd02440">
    <property type="entry name" value="AdoMet_MTases"/>
    <property type="match status" value="1"/>
</dbReference>